<feature type="domain" description="Ig-like" evidence="11">
    <location>
        <begin position="124"/>
        <end position="228"/>
    </location>
</feature>
<comment type="similarity">
    <text evidence="2">Belongs to the MHC class II family.</text>
</comment>
<dbReference type="InParanoid" id="A0A286XAC4"/>
<dbReference type="InterPro" id="IPR011162">
    <property type="entry name" value="MHC_I/II-like_Ag-recog"/>
</dbReference>
<dbReference type="Pfam" id="PF07654">
    <property type="entry name" value="C1-set"/>
    <property type="match status" value="1"/>
</dbReference>
<dbReference type="Gene3D" id="3.10.320.10">
    <property type="entry name" value="Class II Histocompatibility Antigen, M Beta Chain, Chain B, domain 1"/>
    <property type="match status" value="1"/>
</dbReference>
<keyword evidence="4" id="KW-0391">Immunity</keyword>
<dbReference type="GO" id="GO:0002504">
    <property type="term" value="P:antigen processing and presentation of peptide or polysaccharide antigen via MHC class II"/>
    <property type="evidence" value="ECO:0007669"/>
    <property type="project" value="UniProtKB-KW"/>
</dbReference>
<dbReference type="InterPro" id="IPR007110">
    <property type="entry name" value="Ig-like_dom"/>
</dbReference>
<reference evidence="13" key="1">
    <citation type="journal article" date="2011" name="Nature">
        <title>A high-resolution map of human evolutionary constraint using 29 mammals.</title>
        <authorList>
            <person name="Lindblad-Toh K."/>
            <person name="Garber M."/>
            <person name="Zuk O."/>
            <person name="Lin M.F."/>
            <person name="Parker B.J."/>
            <person name="Washietl S."/>
            <person name="Kheradpour P."/>
            <person name="Ernst J."/>
            <person name="Jordan G."/>
            <person name="Mauceli E."/>
            <person name="Ward L.D."/>
            <person name="Lowe C.B."/>
            <person name="Holloway A.K."/>
            <person name="Clamp M."/>
            <person name="Gnerre S."/>
            <person name="Alfoldi J."/>
            <person name="Beal K."/>
            <person name="Chang J."/>
            <person name="Clawson H."/>
            <person name="Cuff J."/>
            <person name="Di Palma F."/>
            <person name="Fitzgerald S."/>
            <person name="Flicek P."/>
            <person name="Guttman M."/>
            <person name="Hubisz M.J."/>
            <person name="Jaffe D.B."/>
            <person name="Jungreis I."/>
            <person name="Kent W.J."/>
            <person name="Kostka D."/>
            <person name="Lara M."/>
            <person name="Martins A.L."/>
            <person name="Massingham T."/>
            <person name="Moltke I."/>
            <person name="Raney B.J."/>
            <person name="Rasmussen M.D."/>
            <person name="Robinson J."/>
            <person name="Stark A."/>
            <person name="Vilella A.J."/>
            <person name="Wen J."/>
            <person name="Xie X."/>
            <person name="Zody M.C."/>
            <person name="Baldwin J."/>
            <person name="Bloom T."/>
            <person name="Chin C.W."/>
            <person name="Heiman D."/>
            <person name="Nicol R."/>
            <person name="Nusbaum C."/>
            <person name="Young S."/>
            <person name="Wilkinson J."/>
            <person name="Worley K.C."/>
            <person name="Kovar C.L."/>
            <person name="Muzny D.M."/>
            <person name="Gibbs R.A."/>
            <person name="Cree A."/>
            <person name="Dihn H.H."/>
            <person name="Fowler G."/>
            <person name="Jhangiani S."/>
            <person name="Joshi V."/>
            <person name="Lee S."/>
            <person name="Lewis L.R."/>
            <person name="Nazareth L.V."/>
            <person name="Okwuonu G."/>
            <person name="Santibanez J."/>
            <person name="Warren W.C."/>
            <person name="Mardis E.R."/>
            <person name="Weinstock G.M."/>
            <person name="Wilson R.K."/>
            <person name="Delehaunty K."/>
            <person name="Dooling D."/>
            <person name="Fronik C."/>
            <person name="Fulton L."/>
            <person name="Fulton B."/>
            <person name="Graves T."/>
            <person name="Minx P."/>
            <person name="Sodergren E."/>
            <person name="Birney E."/>
            <person name="Margulies E.H."/>
            <person name="Herrero J."/>
            <person name="Green E.D."/>
            <person name="Haussler D."/>
            <person name="Siepel A."/>
            <person name="Goldman N."/>
            <person name="Pollard K.S."/>
            <person name="Pedersen J.S."/>
            <person name="Lander E.S."/>
            <person name="Kellis M."/>
        </authorList>
    </citation>
    <scope>NUCLEOTIDE SEQUENCE [LARGE SCALE GENOMIC DNA]</scope>
    <source>
        <strain evidence="13">2N</strain>
    </source>
</reference>
<evidence type="ECO:0000313" key="12">
    <source>
        <dbReference type="Ensembl" id="ENSCPOP00000022361.1"/>
    </source>
</evidence>
<comment type="subcellular location">
    <subcellularLocation>
        <location evidence="1">Membrane</location>
        <topology evidence="1">Single-pass type I membrane protein</topology>
    </subcellularLocation>
</comment>
<evidence type="ECO:0000256" key="5">
    <source>
        <dbReference type="ARBA" id="ARBA00022989"/>
    </source>
</evidence>
<dbReference type="InterPro" id="IPR003006">
    <property type="entry name" value="Ig/MHC_CS"/>
</dbReference>
<dbReference type="InterPro" id="IPR013783">
    <property type="entry name" value="Ig-like_fold"/>
</dbReference>
<evidence type="ECO:0000256" key="3">
    <source>
        <dbReference type="ARBA" id="ARBA00022692"/>
    </source>
</evidence>
<evidence type="ECO:0000256" key="4">
    <source>
        <dbReference type="ARBA" id="ARBA00022859"/>
    </source>
</evidence>
<name>A0A286XAC4_CAVPO</name>
<dbReference type="InterPro" id="IPR000353">
    <property type="entry name" value="MHC_II_b_N"/>
</dbReference>
<dbReference type="Gene3D" id="2.60.40.10">
    <property type="entry name" value="Immunoglobulins"/>
    <property type="match status" value="1"/>
</dbReference>
<dbReference type="Ensembl" id="ENSCPOT00000034704.1">
    <property type="protein sequence ID" value="ENSCPOP00000022361.1"/>
    <property type="gene ID" value="ENSCPOG00000036465.1"/>
</dbReference>
<reference evidence="12" key="3">
    <citation type="submission" date="2025-09" db="UniProtKB">
        <authorList>
            <consortium name="Ensembl"/>
        </authorList>
    </citation>
    <scope>IDENTIFICATION</scope>
    <source>
        <strain evidence="12">2N</strain>
    </source>
</reference>
<evidence type="ECO:0000256" key="9">
    <source>
        <dbReference type="ARBA" id="ARBA00023182"/>
    </source>
</evidence>
<evidence type="ECO:0000256" key="6">
    <source>
        <dbReference type="ARBA" id="ARBA00023130"/>
    </source>
</evidence>
<evidence type="ECO:0000259" key="11">
    <source>
        <dbReference type="PROSITE" id="PS50835"/>
    </source>
</evidence>
<dbReference type="PANTHER" id="PTHR19944:SF66">
    <property type="entry name" value="HISTOCOMPATIBILITY 2, CLASS II ANTIGEN E BETA2"/>
    <property type="match status" value="1"/>
</dbReference>
<protein>
    <submittedName>
        <fullName evidence="12">HLA class II histocompatibility antigen, DRB1-1 beta chain-like</fullName>
    </submittedName>
</protein>
<dbReference type="SUPFAM" id="SSF54452">
    <property type="entry name" value="MHC antigen-recognition domain"/>
    <property type="match status" value="1"/>
</dbReference>
<feature type="transmembrane region" description="Helical" evidence="10">
    <location>
        <begin position="226"/>
        <end position="248"/>
    </location>
</feature>
<dbReference type="GO" id="GO:0042613">
    <property type="term" value="C:MHC class II protein complex"/>
    <property type="evidence" value="ECO:0007669"/>
    <property type="project" value="UniProtKB-KW"/>
</dbReference>
<evidence type="ECO:0000256" key="1">
    <source>
        <dbReference type="ARBA" id="ARBA00004479"/>
    </source>
</evidence>
<evidence type="ECO:0000256" key="8">
    <source>
        <dbReference type="ARBA" id="ARBA00023180"/>
    </source>
</evidence>
<accession>A0A286XAC4</accession>
<dbReference type="SMART" id="SM00921">
    <property type="entry name" value="MHC_II_beta"/>
    <property type="match status" value="1"/>
</dbReference>
<keyword evidence="5 10" id="KW-1133">Transmembrane helix</keyword>
<keyword evidence="7 10" id="KW-0472">Membrane</keyword>
<keyword evidence="8" id="KW-0325">Glycoprotein</keyword>
<dbReference type="AlphaFoldDB" id="A0A286XAC4"/>
<dbReference type="InterPro" id="IPR050160">
    <property type="entry name" value="MHC/Immunoglobulin"/>
</dbReference>
<gene>
    <name evidence="12" type="primary">LOC100720894</name>
</gene>
<keyword evidence="6" id="KW-1064">Adaptive immunity</keyword>
<keyword evidence="3 10" id="KW-0812">Transmembrane</keyword>
<sequence length="264" mass="29771">MLCLWLPRGSCVAALTVTLMVLSPSVALVRDIQLHFLGQMKGECHFFHGIQRVQQVTRYIYNQEEFLRFDSDVGEFRAVTELGRAIAEDFNSQKDVLDSYRAAVDRCRNNYELVRILLGRRAEPKVTVYPTRTQPLQHHNLLVCSVSGFYPGHIEVRWFRNGREEEAGVVSTGLIQNGDWTFQTLVMLETVPQRGEVYACRVEHPSWSSPVMVEWETQSGSAQNKMLSGIIACGLGLLFLGVGLFLSFKTHEAHSGLQPTGLLN</sequence>
<keyword evidence="9" id="KW-0491">MHC II</keyword>
<dbReference type="GO" id="GO:0002250">
    <property type="term" value="P:adaptive immune response"/>
    <property type="evidence" value="ECO:0007669"/>
    <property type="project" value="UniProtKB-KW"/>
</dbReference>
<dbReference type="SUPFAM" id="SSF48726">
    <property type="entry name" value="Immunoglobulin"/>
    <property type="match status" value="1"/>
</dbReference>
<dbReference type="Proteomes" id="UP000005447">
    <property type="component" value="Unassembled WGS sequence"/>
</dbReference>
<dbReference type="InterPro" id="IPR036179">
    <property type="entry name" value="Ig-like_dom_sf"/>
</dbReference>
<dbReference type="Pfam" id="PF00969">
    <property type="entry name" value="MHC_II_beta"/>
    <property type="match status" value="1"/>
</dbReference>
<reference evidence="12" key="2">
    <citation type="submission" date="2025-08" db="UniProtKB">
        <authorList>
            <consortium name="Ensembl"/>
        </authorList>
    </citation>
    <scope>IDENTIFICATION</scope>
    <source>
        <strain evidence="12">2N</strain>
    </source>
</reference>
<evidence type="ECO:0000256" key="10">
    <source>
        <dbReference type="SAM" id="Phobius"/>
    </source>
</evidence>
<keyword evidence="13" id="KW-1185">Reference proteome</keyword>
<dbReference type="OMA" id="GSAQNKM"/>
<dbReference type="Bgee" id="ENSCPOG00000036465">
    <property type="expression patterns" value="Expressed in testis and 3 other cell types or tissues"/>
</dbReference>
<dbReference type="SMART" id="SM00407">
    <property type="entry name" value="IGc1"/>
    <property type="match status" value="1"/>
</dbReference>
<proteinExistence type="inferred from homology"/>
<evidence type="ECO:0000256" key="2">
    <source>
        <dbReference type="ARBA" id="ARBA00007394"/>
    </source>
</evidence>
<dbReference type="GeneTree" id="ENSGT00940000155371"/>
<evidence type="ECO:0000313" key="13">
    <source>
        <dbReference type="Proteomes" id="UP000005447"/>
    </source>
</evidence>
<dbReference type="VEuPathDB" id="HostDB:ENSCPOG00000036465"/>
<dbReference type="PROSITE" id="PS50835">
    <property type="entry name" value="IG_LIKE"/>
    <property type="match status" value="1"/>
</dbReference>
<dbReference type="FunFam" id="2.60.40.10:FF:000116">
    <property type="entry name" value="HLA class II histocompatibility antigen, DRB1-1 beta chain"/>
    <property type="match status" value="1"/>
</dbReference>
<dbReference type="PANTHER" id="PTHR19944">
    <property type="entry name" value="MHC CLASS II-RELATED"/>
    <property type="match status" value="1"/>
</dbReference>
<dbReference type="FunFam" id="3.10.320.10:FF:000001">
    <property type="entry name" value="HLA class II histocompatibility antigen, DRB1-1 beta chain"/>
    <property type="match status" value="1"/>
</dbReference>
<evidence type="ECO:0000256" key="7">
    <source>
        <dbReference type="ARBA" id="ARBA00023136"/>
    </source>
</evidence>
<dbReference type="InterPro" id="IPR003597">
    <property type="entry name" value="Ig_C1-set"/>
</dbReference>
<organism evidence="12 13">
    <name type="scientific">Cavia porcellus</name>
    <name type="common">Guinea pig</name>
    <dbReference type="NCBI Taxonomy" id="10141"/>
    <lineage>
        <taxon>Eukaryota</taxon>
        <taxon>Metazoa</taxon>
        <taxon>Chordata</taxon>
        <taxon>Craniata</taxon>
        <taxon>Vertebrata</taxon>
        <taxon>Euteleostomi</taxon>
        <taxon>Mammalia</taxon>
        <taxon>Eutheria</taxon>
        <taxon>Euarchontoglires</taxon>
        <taxon>Glires</taxon>
        <taxon>Rodentia</taxon>
        <taxon>Hystricomorpha</taxon>
        <taxon>Caviidae</taxon>
        <taxon>Cavia</taxon>
    </lineage>
</organism>
<dbReference type="InterPro" id="IPR014745">
    <property type="entry name" value="MHC_II_a/b_N"/>
</dbReference>
<dbReference type="PROSITE" id="PS00290">
    <property type="entry name" value="IG_MHC"/>
    <property type="match status" value="1"/>
</dbReference>
<dbReference type="STRING" id="10141.ENSCPOP00000022361"/>
<dbReference type="EMBL" id="AAKN02021536">
    <property type="status" value="NOT_ANNOTATED_CDS"/>
    <property type="molecule type" value="Genomic_DNA"/>
</dbReference>